<dbReference type="Pfam" id="PF07853">
    <property type="entry name" value="DUF1648"/>
    <property type="match status" value="1"/>
</dbReference>
<name>A0A7W7YQD2_9BACT</name>
<accession>A0A7W7YQD2</accession>
<dbReference type="GO" id="GO:0009636">
    <property type="term" value="P:response to toxic substance"/>
    <property type="evidence" value="ECO:0007669"/>
    <property type="project" value="TreeGrafter"/>
</dbReference>
<sequence>MKKNILSFVRREWLQLLILSIPVLASLAAMPFATDRVPMQWNLRGEVNWYAPKTWGLLVMPVTTLLSFGVVFWKESQDAGRYREGDGSLTAHGKATRLIRLGISVLLAAVALVQISWSLGHRPDVTRWVITGIALLFAFIGNLFGKLKRNRYAGIRVPWTLNSEYVWRQTHRAAGWIWTVSSLVVAAMSWLLPANLLPMHLTGLWLFFLIVIPLCIAWHEARKEKRGLTA</sequence>
<feature type="transmembrane region" description="Helical" evidence="1">
    <location>
        <begin position="173"/>
        <end position="192"/>
    </location>
</feature>
<feature type="transmembrane region" description="Helical" evidence="1">
    <location>
        <begin position="98"/>
        <end position="119"/>
    </location>
</feature>
<dbReference type="InterPro" id="IPR026272">
    <property type="entry name" value="SdpI"/>
</dbReference>
<dbReference type="PANTHER" id="PTHR37810:SF5">
    <property type="entry name" value="IMMUNITY PROTEIN SDPI"/>
    <property type="match status" value="1"/>
</dbReference>
<keyword evidence="1" id="KW-0812">Transmembrane</keyword>
<feature type="transmembrane region" description="Helical" evidence="1">
    <location>
        <begin position="54"/>
        <end position="73"/>
    </location>
</feature>
<dbReference type="Pfam" id="PF13630">
    <property type="entry name" value="SdpI"/>
    <property type="match status" value="1"/>
</dbReference>
<feature type="transmembrane region" description="Helical" evidence="1">
    <location>
        <begin position="198"/>
        <end position="218"/>
    </location>
</feature>
<keyword evidence="1" id="KW-0472">Membrane</keyword>
<protein>
    <submittedName>
        <fullName evidence="3">Putative membrane protein</fullName>
    </submittedName>
</protein>
<keyword evidence="4" id="KW-1185">Reference proteome</keyword>
<dbReference type="Proteomes" id="UP000534294">
    <property type="component" value="Unassembled WGS sequence"/>
</dbReference>
<gene>
    <name evidence="3" type="ORF">HNQ64_004690</name>
</gene>
<feature type="domain" description="DUF1648" evidence="2">
    <location>
        <begin position="17"/>
        <end position="64"/>
    </location>
</feature>
<dbReference type="RefSeq" id="WP_184212945.1">
    <property type="nucleotide sequence ID" value="NZ_JACHIF010000013.1"/>
</dbReference>
<organism evidence="3 4">
    <name type="scientific">Prosthecobacter dejongeii</name>
    <dbReference type="NCBI Taxonomy" id="48465"/>
    <lineage>
        <taxon>Bacteria</taxon>
        <taxon>Pseudomonadati</taxon>
        <taxon>Verrucomicrobiota</taxon>
        <taxon>Verrucomicrobiia</taxon>
        <taxon>Verrucomicrobiales</taxon>
        <taxon>Verrucomicrobiaceae</taxon>
        <taxon>Prosthecobacter</taxon>
    </lineage>
</organism>
<dbReference type="EMBL" id="JACHIF010000013">
    <property type="protein sequence ID" value="MBB5040406.1"/>
    <property type="molecule type" value="Genomic_DNA"/>
</dbReference>
<feature type="transmembrane region" description="Helical" evidence="1">
    <location>
        <begin position="12"/>
        <end position="34"/>
    </location>
</feature>
<keyword evidence="1" id="KW-1133">Transmembrane helix</keyword>
<dbReference type="PIRSF" id="PIRSF038959">
    <property type="entry name" value="SdpI"/>
    <property type="match status" value="1"/>
</dbReference>
<comment type="caution">
    <text evidence="3">The sequence shown here is derived from an EMBL/GenBank/DDBJ whole genome shotgun (WGS) entry which is preliminary data.</text>
</comment>
<evidence type="ECO:0000256" key="1">
    <source>
        <dbReference type="SAM" id="Phobius"/>
    </source>
</evidence>
<reference evidence="3 4" key="1">
    <citation type="submission" date="2020-08" db="EMBL/GenBank/DDBJ databases">
        <title>Genomic Encyclopedia of Type Strains, Phase IV (KMG-IV): sequencing the most valuable type-strain genomes for metagenomic binning, comparative biology and taxonomic classification.</title>
        <authorList>
            <person name="Goeker M."/>
        </authorList>
    </citation>
    <scope>NUCLEOTIDE SEQUENCE [LARGE SCALE GENOMIC DNA]</scope>
    <source>
        <strain evidence="3 4">DSM 12251</strain>
    </source>
</reference>
<dbReference type="InterPro" id="IPR012867">
    <property type="entry name" value="DUF1648"/>
</dbReference>
<dbReference type="PANTHER" id="PTHR37810">
    <property type="entry name" value="IMMUNITY PROTEIN SDPI"/>
    <property type="match status" value="1"/>
</dbReference>
<proteinExistence type="predicted"/>
<feature type="transmembrane region" description="Helical" evidence="1">
    <location>
        <begin position="125"/>
        <end position="144"/>
    </location>
</feature>
<dbReference type="AlphaFoldDB" id="A0A7W7YQD2"/>
<evidence type="ECO:0000259" key="2">
    <source>
        <dbReference type="Pfam" id="PF07853"/>
    </source>
</evidence>
<evidence type="ECO:0000313" key="4">
    <source>
        <dbReference type="Proteomes" id="UP000534294"/>
    </source>
</evidence>
<dbReference type="InterPro" id="IPR025962">
    <property type="entry name" value="SdpI/YhfL"/>
</dbReference>
<evidence type="ECO:0000313" key="3">
    <source>
        <dbReference type="EMBL" id="MBB5040406.1"/>
    </source>
</evidence>